<organism evidence="5">
    <name type="scientific">Eucalyptus grandis</name>
    <name type="common">Flooded gum</name>
    <dbReference type="NCBI Taxonomy" id="71139"/>
    <lineage>
        <taxon>Eukaryota</taxon>
        <taxon>Viridiplantae</taxon>
        <taxon>Streptophyta</taxon>
        <taxon>Embryophyta</taxon>
        <taxon>Tracheophyta</taxon>
        <taxon>Spermatophyta</taxon>
        <taxon>Magnoliopsida</taxon>
        <taxon>eudicotyledons</taxon>
        <taxon>Gunneridae</taxon>
        <taxon>Pentapetalae</taxon>
        <taxon>rosids</taxon>
        <taxon>malvids</taxon>
        <taxon>Myrtales</taxon>
        <taxon>Myrtaceae</taxon>
        <taxon>Myrtoideae</taxon>
        <taxon>Eucalypteae</taxon>
        <taxon>Eucalyptus</taxon>
    </lineage>
</organism>
<comment type="similarity">
    <text evidence="1">Belongs to the BetVI family.</text>
</comment>
<dbReference type="InterPro" id="IPR024949">
    <property type="entry name" value="Bet_v_I_allergen"/>
</dbReference>
<dbReference type="InterPro" id="IPR023393">
    <property type="entry name" value="START-like_dom_sf"/>
</dbReference>
<dbReference type="PANTHER" id="PTHR31213:SF127">
    <property type="entry name" value="BET V I_MAJOR LATEX PROTEIN DOMAIN-CONTAINING PROTEIN"/>
    <property type="match status" value="1"/>
</dbReference>
<evidence type="ECO:0000256" key="1">
    <source>
        <dbReference type="ARBA" id="ARBA00009744"/>
    </source>
</evidence>
<keyword evidence="2" id="KW-0611">Plant defense</keyword>
<dbReference type="eggNOG" id="ENOG502RXTQ">
    <property type="taxonomic scope" value="Eukaryota"/>
</dbReference>
<gene>
    <name evidence="5" type="ORF">EUGRSUZ_H01080</name>
</gene>
<proteinExistence type="inferred from homology"/>
<feature type="domain" description="Bet v I/Major latex protein" evidence="4">
    <location>
        <begin position="1"/>
        <end position="155"/>
    </location>
</feature>
<dbReference type="GO" id="GO:0006952">
    <property type="term" value="P:defense response"/>
    <property type="evidence" value="ECO:0007669"/>
    <property type="project" value="UniProtKB-KW"/>
</dbReference>
<dbReference type="SMART" id="SM01037">
    <property type="entry name" value="Bet_v_1"/>
    <property type="match status" value="1"/>
</dbReference>
<dbReference type="OMA" id="THEIECA"/>
<dbReference type="Gene3D" id="3.30.530.20">
    <property type="match status" value="1"/>
</dbReference>
<evidence type="ECO:0000256" key="3">
    <source>
        <dbReference type="ARBA" id="ARBA00023265"/>
    </source>
</evidence>
<dbReference type="STRING" id="71139.A0A059AX00"/>
<evidence type="ECO:0000259" key="4">
    <source>
        <dbReference type="SMART" id="SM01037"/>
    </source>
</evidence>
<evidence type="ECO:0000313" key="5">
    <source>
        <dbReference type="EMBL" id="KCW58393.1"/>
    </source>
</evidence>
<sequence>MGVVTFAQELESPVAPDRLFKALMLDSHVLFPKLMPQYIRSIDLVQGDGGVGSVRQANFSQGSLLRYAKHRIDEQDADNFRCKFTLIEGDILGDDLKSVVYEIEFVDDGNGGSICRMSSDYCSDRDIKFRDEDIEAGKDKAMELYRAVEAYLLANPTAYT</sequence>
<dbReference type="GO" id="GO:0005634">
    <property type="term" value="C:nucleus"/>
    <property type="evidence" value="ECO:0000318"/>
    <property type="project" value="GO_Central"/>
</dbReference>
<protein>
    <recommendedName>
        <fullName evidence="4">Bet v I/Major latex protein domain-containing protein</fullName>
    </recommendedName>
</protein>
<dbReference type="Gramene" id="KCW58393">
    <property type="protein sequence ID" value="KCW58393"/>
    <property type="gene ID" value="EUGRSUZ_H01080"/>
</dbReference>
<evidence type="ECO:0000256" key="2">
    <source>
        <dbReference type="ARBA" id="ARBA00022821"/>
    </source>
</evidence>
<dbReference type="FunFam" id="3.30.530.20:FF:000007">
    <property type="entry name" value="Major pollen allergen Bet v 1-A"/>
    <property type="match status" value="1"/>
</dbReference>
<dbReference type="GO" id="GO:0038023">
    <property type="term" value="F:signaling receptor activity"/>
    <property type="evidence" value="ECO:0000318"/>
    <property type="project" value="GO_Central"/>
</dbReference>
<dbReference type="InterPro" id="IPR000916">
    <property type="entry name" value="Bet_v_I/MLP"/>
</dbReference>
<accession>A0A059AX00</accession>
<dbReference type="PANTHER" id="PTHR31213">
    <property type="entry name" value="OS08G0374000 PROTEIN-RELATED"/>
    <property type="match status" value="1"/>
</dbReference>
<dbReference type="GO" id="GO:0004864">
    <property type="term" value="F:protein phosphatase inhibitor activity"/>
    <property type="evidence" value="ECO:0000318"/>
    <property type="project" value="GO_Central"/>
</dbReference>
<dbReference type="SUPFAM" id="SSF55961">
    <property type="entry name" value="Bet v1-like"/>
    <property type="match status" value="1"/>
</dbReference>
<name>A0A059AX00_EUCGR</name>
<dbReference type="GO" id="GO:0005737">
    <property type="term" value="C:cytoplasm"/>
    <property type="evidence" value="ECO:0000318"/>
    <property type="project" value="GO_Central"/>
</dbReference>
<dbReference type="EMBL" id="KK198760">
    <property type="protein sequence ID" value="KCW58393.1"/>
    <property type="molecule type" value="Genomic_DNA"/>
</dbReference>
<dbReference type="GO" id="GO:0009738">
    <property type="term" value="P:abscisic acid-activated signaling pathway"/>
    <property type="evidence" value="ECO:0000318"/>
    <property type="project" value="GO_Central"/>
</dbReference>
<dbReference type="InterPro" id="IPR050279">
    <property type="entry name" value="Plant_def-hormone_signal"/>
</dbReference>
<reference evidence="5" key="1">
    <citation type="submission" date="2013-07" db="EMBL/GenBank/DDBJ databases">
        <title>The genome of Eucalyptus grandis.</title>
        <authorList>
            <person name="Schmutz J."/>
            <person name="Hayes R."/>
            <person name="Myburg A."/>
            <person name="Tuskan G."/>
            <person name="Grattapaglia D."/>
            <person name="Rokhsar D.S."/>
        </authorList>
    </citation>
    <scope>NUCLEOTIDE SEQUENCE</scope>
    <source>
        <tissue evidence="5">Leaf extractions</tissue>
    </source>
</reference>
<dbReference type="AlphaFoldDB" id="A0A059AX00"/>
<dbReference type="Pfam" id="PF00407">
    <property type="entry name" value="Bet_v_1"/>
    <property type="match status" value="1"/>
</dbReference>
<dbReference type="PRINTS" id="PR00634">
    <property type="entry name" value="BETALLERGEN"/>
</dbReference>
<dbReference type="InParanoid" id="A0A059AX00"/>
<dbReference type="GO" id="GO:0010427">
    <property type="term" value="F:abscisic acid binding"/>
    <property type="evidence" value="ECO:0000318"/>
    <property type="project" value="GO_Central"/>
</dbReference>
<keyword evidence="3" id="KW-0568">Pathogenesis-related protein</keyword>
<dbReference type="CDD" id="cd07816">
    <property type="entry name" value="Bet_v1-like"/>
    <property type="match status" value="1"/>
</dbReference>